<dbReference type="InterPro" id="IPR013655">
    <property type="entry name" value="PAS_fold_3"/>
</dbReference>
<dbReference type="CDD" id="cd14014">
    <property type="entry name" value="STKc_PknB_like"/>
    <property type="match status" value="1"/>
</dbReference>
<evidence type="ECO:0000256" key="1">
    <source>
        <dbReference type="ARBA" id="ARBA00000085"/>
    </source>
</evidence>
<dbReference type="Gene3D" id="1.10.287.130">
    <property type="match status" value="1"/>
</dbReference>
<sequence>MISTPSIPGYRSLQLIHASQQSCVYRAVQLDPPRPVVLKLLHPAAPSAQQISQFQQQFTIVQHLRHDSLLRYYHLLPYQQSAMLVMEDYGGISLEQWQKQASPTLSGSIEIAIALTAILAELAQHGIIHRDIKPANILIHPETQQIKLIDFSLASQLPQMTVSRQPTSRMQGTLPYMSPEQTGRMNRAVDYRSDFYSLGITLFELFTGQLPFQATDDQSWIRCHLAQTPPLASDVQPTIPTAIAAIIQRLMAKNAEDRYQSARGIQLDLTHCLEQLQSTGQIAPFDLAQHDRSDHFLIPEKLYGRSAEVAQMLAAYKRLVEAGSISTIQSSQRELLLVTGYAGIGKTSVIQAIYQPIVQQQGRFIQGKFDQLRRNIPYSALTQAFQQLIAQLLAETDANLAQWKAQILAAVGQDGQVLIELIPDLRQIIGPQPAVPILSSTAAQNRFNLLVQRFLQIFIRPPHPLIIFLDDLHWADTASLDLLQRLLAGQCTGSLLVIGAYRHNEVSPSHPLMRSIQALTQAKTVIRTIELRPLTTDALTQLVSDTLCCDNERARPLTDVVNQQTQGNPFFVTQFLKGLHRDGLIKFSHIDNGWQCDLAAVQVTALIDDVIKFMAQQITKLPRRTQTAIQFAACLGNEFNLDNLAIVLAQSKADLSADLWPAIQANLLIPEGNRDKVYPEHHPVTHPGFEDLTYGYRFLHDRVQQAAYQLIDPPERSAIHLRIGQLLRRHHTTQTDDRLFFDIVSHLNHGAALIDTQPELQDLLRLNLQASQRAKSSSAYAIALDYLTAGKYCLKAVDWLAQYQLSLDFYTQLVEVYYLTGAFPQARQVAQIVIDHAHHQLDTVPVYESILLTWVAERELAQAILVGRQFLSQLDTALSSLADTTTEADLIHDVAALIPVDGLPELQDLAVMQDPESIAAMRILNAISVPAYLSSADLFLKIVLTQVKLSMLHGNYATSASAYARYGIVLCGCIGDIERGYAAGKLALSLLDQFDDRETRSRTLLMVGMLVIPWQQHIQDGLPLLAEATTVGHDSGNFEPASLACLYNSQLSYFSGMELSALSVKLKAHSELIQSLKQAVHLTSNHLVQQVVLNLQGESAIPYELDGANFCQAAILESYTANNNQFGLFGFYLHAGILNYLFQRPQAAAALLIQAADYLKGVTSQPAVALLYWYDALIQLAIYADVTAVEQEQLLQRVTAHRQRLANWNRYAPMNFQHKSDLLDAELCRVQGEHLRAMDLYDQAIAGATQHGYIQEAALANELAAKFYWGWGKRKISTLYLQSAYAAYRDWGARAKTTSLEQQYPQQLGCDSRQQVSLNTLAQVSQRSTTSTDCLTSYDPDLATVLQSAQSLSRNLELQELQQQLVQMILERSSAATCLLAMPDQASEWQVVAMAHRAPIEREIPLPYRLDDSPQFPANCMRWVKNTQQQIVGDARSSLPIADPYLLKHQPQSMFCLPILNQQSVLGVIYLEHPDRRNVFADKQQTITGFLCTQAAIALENAQLYHAVQAAEIRAKSLFEQSSDAMILLKPNRIVQCNQAAARLFRISEAALLKLTPADLSPRYQPDGCLSSVKSAEICATVLQQNAQCFEWLNCRPDGTTFWSEVNMTYITYGGDSLVNAVIRDISDRKQKELAMSAIIEDAARKTGVEFYQACVKALVQTFQVRSAFISETREASSTQNQTLAFWHDDHFVESFTYDSAGTPCGLTQERGWCFVAEALGDRFPDALMMPQFSCESYASAAIQGVQGNIIGNIGIVDTQPIVQDEVSIKTILSLFAIRVGAEMDRQASDYHLRQSEARYQQIANNLPGTIFQFRRSADGHDSFSYISSGCQKLLGIAATAVIADITRLTDLVHPDDQAEFNARIAQSAQTLTPKYVEWRAILADGQVKWIKSISRPVRQSDGSTIWDGLMLDITDRKIAEAAVQQSQRRYQRLADNVPGVIYQFKLAADGEQSLPYISPSCLEMFGVTAADLMHHPKQYLDWIHPDDVAALRDSIDVSARNLQPWQSTLRCIKPSGELIWVEAVSRPTPQPDHSVIWDGIAINITDRKITEVALSRSEARYQTIADNFPGVIYQWHHIVDGVDIIPYISSGCYDLFGITAAAAMADSQRITALIHPDHVFEFRQFLNPTDEANAVQSIELRIILASGATKWVRASSRPDRQPDGSIVYDGLWFDISASKQAELEIQTANVELIRAIQIKDEFMATMSHELRTPLNSILGMSEGLREQVFGDLNQRQDRAISTIEMSGQHLLSLINDILDLSKLESGQTQMHWDQVSIVALCHNSLALIKQLAVQKRIRLDVQIAADTRSLYMQLDERRCQQMLINLLANAVKFTPDGGSVTLSVQLESLPPSSPHDVAGFVRFSVIDTGIGIAPENLPQLFQPFVQIDRGLNRRYPGTGLGLALVKRIAEMHSGGVDVTSQVGQGSCFQVRLPILTVENSLLGPSTERSTSANQLSHVRQDCSLTAPESLSDGQQLILLVEDHAANREMITGYLEIQGYQLLVAEHGKAALELLQRHRPPDLILMDIQMPGMDGLEAIRHIRSQPTYALIPIIALTALAMPGDEENCLAAGANAYLTKPIKLKYLTDKMQSLLEPPQS</sequence>
<dbReference type="NCBIfam" id="TIGR00229">
    <property type="entry name" value="sensory_box"/>
    <property type="match status" value="3"/>
</dbReference>
<dbReference type="FunFam" id="3.30.565.10:FF:000006">
    <property type="entry name" value="Sensor histidine kinase WalK"/>
    <property type="match status" value="1"/>
</dbReference>
<comment type="caution">
    <text evidence="13">The sequence shown here is derived from an EMBL/GenBank/DDBJ whole genome shotgun (WGS) entry which is preliminary data.</text>
</comment>
<dbReference type="InterPro" id="IPR000700">
    <property type="entry name" value="PAS-assoc_C"/>
</dbReference>
<dbReference type="CDD" id="cd00082">
    <property type="entry name" value="HisKA"/>
    <property type="match status" value="1"/>
</dbReference>
<evidence type="ECO:0000259" key="12">
    <source>
        <dbReference type="PROSITE" id="PS50113"/>
    </source>
</evidence>
<evidence type="ECO:0000259" key="9">
    <source>
        <dbReference type="PROSITE" id="PS50109"/>
    </source>
</evidence>
<dbReference type="Gene3D" id="3.40.50.2300">
    <property type="match status" value="1"/>
</dbReference>
<dbReference type="InterPro" id="IPR029016">
    <property type="entry name" value="GAF-like_dom_sf"/>
</dbReference>
<dbReference type="SUPFAM" id="SSF55874">
    <property type="entry name" value="ATPase domain of HSP90 chaperone/DNA topoisomerase II/histidine kinase"/>
    <property type="match status" value="1"/>
</dbReference>
<dbReference type="PROSITE" id="PS00108">
    <property type="entry name" value="PROTEIN_KINASE_ST"/>
    <property type="match status" value="1"/>
</dbReference>
<evidence type="ECO:0000259" key="10">
    <source>
        <dbReference type="PROSITE" id="PS50110"/>
    </source>
</evidence>
<dbReference type="Pfam" id="PF08447">
    <property type="entry name" value="PAS_3"/>
    <property type="match status" value="3"/>
</dbReference>
<dbReference type="PROSITE" id="PS50109">
    <property type="entry name" value="HIS_KIN"/>
    <property type="match status" value="1"/>
</dbReference>
<dbReference type="Pfam" id="PF00069">
    <property type="entry name" value="Pkinase"/>
    <property type="match status" value="1"/>
</dbReference>
<dbReference type="Gene3D" id="3.30.450.20">
    <property type="entry name" value="PAS domain"/>
    <property type="match status" value="4"/>
</dbReference>
<proteinExistence type="predicted"/>
<protein>
    <recommendedName>
        <fullName evidence="2">histidine kinase</fullName>
        <ecNumber evidence="2">2.7.13.3</ecNumber>
    </recommendedName>
</protein>
<dbReference type="Gene3D" id="1.10.510.10">
    <property type="entry name" value="Transferase(Phosphotransferase) domain 1"/>
    <property type="match status" value="1"/>
</dbReference>
<dbReference type="InterPro" id="IPR011006">
    <property type="entry name" value="CheY-like_superfamily"/>
</dbReference>
<feature type="modified residue" description="4-aspartylphosphate" evidence="7">
    <location>
        <position position="2527"/>
    </location>
</feature>
<dbReference type="SMART" id="SM00448">
    <property type="entry name" value="REC"/>
    <property type="match status" value="1"/>
</dbReference>
<dbReference type="InterPro" id="IPR003594">
    <property type="entry name" value="HATPase_dom"/>
</dbReference>
<feature type="domain" description="PAS" evidence="11">
    <location>
        <begin position="1927"/>
        <end position="2003"/>
    </location>
</feature>
<dbReference type="InterPro" id="IPR008271">
    <property type="entry name" value="Ser/Thr_kinase_AS"/>
</dbReference>
<keyword evidence="5" id="KW-0418">Kinase</keyword>
<dbReference type="PROSITE" id="PS50110">
    <property type="entry name" value="RESPONSE_REGULATORY"/>
    <property type="match status" value="1"/>
</dbReference>
<dbReference type="GO" id="GO:0005524">
    <property type="term" value="F:ATP binding"/>
    <property type="evidence" value="ECO:0007669"/>
    <property type="project" value="InterPro"/>
</dbReference>
<evidence type="ECO:0000256" key="4">
    <source>
        <dbReference type="ARBA" id="ARBA00022679"/>
    </source>
</evidence>
<dbReference type="InterPro" id="IPR011009">
    <property type="entry name" value="Kinase-like_dom_sf"/>
</dbReference>
<evidence type="ECO:0000256" key="5">
    <source>
        <dbReference type="ARBA" id="ARBA00022777"/>
    </source>
</evidence>
<evidence type="ECO:0000259" key="11">
    <source>
        <dbReference type="PROSITE" id="PS50112"/>
    </source>
</evidence>
<dbReference type="InterPro" id="IPR027417">
    <property type="entry name" value="P-loop_NTPase"/>
</dbReference>
<dbReference type="SUPFAM" id="SSF55781">
    <property type="entry name" value="GAF domain-like"/>
    <property type="match status" value="2"/>
</dbReference>
<dbReference type="InterPro" id="IPR000014">
    <property type="entry name" value="PAS"/>
</dbReference>
<dbReference type="InterPro" id="IPR000719">
    <property type="entry name" value="Prot_kinase_dom"/>
</dbReference>
<dbReference type="InterPro" id="IPR001789">
    <property type="entry name" value="Sig_transdc_resp-reg_receiver"/>
</dbReference>
<dbReference type="SMART" id="SM00388">
    <property type="entry name" value="HisKA"/>
    <property type="match status" value="1"/>
</dbReference>
<evidence type="ECO:0000256" key="7">
    <source>
        <dbReference type="PROSITE-ProRule" id="PRU00169"/>
    </source>
</evidence>
<comment type="catalytic activity">
    <reaction evidence="1">
        <text>ATP + protein L-histidine = ADP + protein N-phospho-L-histidine.</text>
        <dbReference type="EC" id="2.7.13.3"/>
    </reaction>
</comment>
<dbReference type="PROSITE" id="PS50113">
    <property type="entry name" value="PAC"/>
    <property type="match status" value="2"/>
</dbReference>
<dbReference type="FunFam" id="1.10.287.130:FF:000145">
    <property type="entry name" value="Sensory transduction histidine kinase"/>
    <property type="match status" value="1"/>
</dbReference>
<dbReference type="InterPro" id="IPR005467">
    <property type="entry name" value="His_kinase_dom"/>
</dbReference>
<feature type="domain" description="PAC" evidence="12">
    <location>
        <begin position="1875"/>
        <end position="1926"/>
    </location>
</feature>
<dbReference type="SMART" id="SM00091">
    <property type="entry name" value="PAS"/>
    <property type="match status" value="4"/>
</dbReference>
<dbReference type="InterPro" id="IPR036097">
    <property type="entry name" value="HisK_dim/P_sf"/>
</dbReference>
<dbReference type="InterPro" id="IPR004358">
    <property type="entry name" value="Sig_transdc_His_kin-like_C"/>
</dbReference>
<keyword evidence="4" id="KW-0808">Transferase</keyword>
<feature type="domain" description="PAS" evidence="11">
    <location>
        <begin position="1796"/>
        <end position="1872"/>
    </location>
</feature>
<dbReference type="Pfam" id="PF02518">
    <property type="entry name" value="HATPase_c"/>
    <property type="match status" value="1"/>
</dbReference>
<evidence type="ECO:0000259" key="8">
    <source>
        <dbReference type="PROSITE" id="PS50011"/>
    </source>
</evidence>
<dbReference type="GO" id="GO:0000155">
    <property type="term" value="F:phosphorelay sensor kinase activity"/>
    <property type="evidence" value="ECO:0007669"/>
    <property type="project" value="InterPro"/>
</dbReference>
<keyword evidence="3 7" id="KW-0597">Phosphoprotein</keyword>
<dbReference type="EC" id="2.7.13.3" evidence="2"/>
<dbReference type="SMART" id="SM00220">
    <property type="entry name" value="S_TKc"/>
    <property type="match status" value="1"/>
</dbReference>
<dbReference type="SUPFAM" id="SSF52172">
    <property type="entry name" value="CheY-like"/>
    <property type="match status" value="1"/>
</dbReference>
<dbReference type="InterPro" id="IPR003018">
    <property type="entry name" value="GAF"/>
</dbReference>
<dbReference type="Gene3D" id="3.30.565.10">
    <property type="entry name" value="Histidine kinase-like ATPase, C-terminal domain"/>
    <property type="match status" value="1"/>
</dbReference>
<feature type="domain" description="Protein kinase" evidence="8">
    <location>
        <begin position="10"/>
        <end position="274"/>
    </location>
</feature>
<dbReference type="RefSeq" id="WP_264325873.1">
    <property type="nucleotide sequence ID" value="NZ_JADEXQ010000051.1"/>
</dbReference>
<dbReference type="EMBL" id="JADEXQ010000051">
    <property type="protein sequence ID" value="MBE9031043.1"/>
    <property type="molecule type" value="Genomic_DNA"/>
</dbReference>
<dbReference type="Gene3D" id="3.30.200.20">
    <property type="entry name" value="Phosphorylase Kinase, domain 1"/>
    <property type="match status" value="1"/>
</dbReference>
<evidence type="ECO:0000256" key="3">
    <source>
        <dbReference type="ARBA" id="ARBA00022553"/>
    </source>
</evidence>
<dbReference type="Pfam" id="PF01590">
    <property type="entry name" value="GAF"/>
    <property type="match status" value="1"/>
</dbReference>
<dbReference type="PANTHER" id="PTHR43642:SF1">
    <property type="entry name" value="HYBRID SIGNAL TRANSDUCTION HISTIDINE KINASE G"/>
    <property type="match status" value="1"/>
</dbReference>
<dbReference type="InterPro" id="IPR053159">
    <property type="entry name" value="Hybrid_Histidine_Kinase"/>
</dbReference>
<dbReference type="SUPFAM" id="SSF52540">
    <property type="entry name" value="P-loop containing nucleoside triphosphate hydrolases"/>
    <property type="match status" value="1"/>
</dbReference>
<feature type="domain" description="PAC" evidence="12">
    <location>
        <begin position="2137"/>
        <end position="2188"/>
    </location>
</feature>
<dbReference type="CDD" id="cd00130">
    <property type="entry name" value="PAS"/>
    <property type="match status" value="4"/>
</dbReference>
<evidence type="ECO:0000256" key="2">
    <source>
        <dbReference type="ARBA" id="ARBA00012438"/>
    </source>
</evidence>
<dbReference type="Pfam" id="PF00512">
    <property type="entry name" value="HisKA"/>
    <property type="match status" value="1"/>
</dbReference>
<dbReference type="SUPFAM" id="SSF56112">
    <property type="entry name" value="Protein kinase-like (PK-like)"/>
    <property type="match status" value="1"/>
</dbReference>
<evidence type="ECO:0000313" key="14">
    <source>
        <dbReference type="Proteomes" id="UP000625316"/>
    </source>
</evidence>
<dbReference type="CDD" id="cd16922">
    <property type="entry name" value="HATPase_EvgS-ArcB-TorS-like"/>
    <property type="match status" value="1"/>
</dbReference>
<keyword evidence="6" id="KW-0902">Two-component regulatory system</keyword>
<dbReference type="SUPFAM" id="SSF47384">
    <property type="entry name" value="Homodimeric domain of signal transducing histidine kinase"/>
    <property type="match status" value="1"/>
</dbReference>
<dbReference type="PROSITE" id="PS50011">
    <property type="entry name" value="PROTEIN_KINASE_DOM"/>
    <property type="match status" value="1"/>
</dbReference>
<accession>A0A928VNQ7</accession>
<dbReference type="InterPro" id="IPR035965">
    <property type="entry name" value="PAS-like_dom_sf"/>
</dbReference>
<dbReference type="GO" id="GO:0009882">
    <property type="term" value="F:blue light photoreceptor activity"/>
    <property type="evidence" value="ECO:0007669"/>
    <property type="project" value="UniProtKB-ARBA"/>
</dbReference>
<feature type="domain" description="Response regulatory" evidence="10">
    <location>
        <begin position="2477"/>
        <end position="2594"/>
    </location>
</feature>
<dbReference type="InterPro" id="IPR041664">
    <property type="entry name" value="AAA_16"/>
</dbReference>
<dbReference type="Pfam" id="PF13191">
    <property type="entry name" value="AAA_16"/>
    <property type="match status" value="1"/>
</dbReference>
<feature type="domain" description="Histidine kinase" evidence="9">
    <location>
        <begin position="2206"/>
        <end position="2437"/>
    </location>
</feature>
<dbReference type="PROSITE" id="PS50112">
    <property type="entry name" value="PAS"/>
    <property type="match status" value="2"/>
</dbReference>
<dbReference type="SUPFAM" id="SSF55785">
    <property type="entry name" value="PYP-like sensor domain (PAS domain)"/>
    <property type="match status" value="4"/>
</dbReference>
<dbReference type="SMART" id="SM00086">
    <property type="entry name" value="PAC"/>
    <property type="match status" value="4"/>
</dbReference>
<dbReference type="SMART" id="SM00387">
    <property type="entry name" value="HATPase_c"/>
    <property type="match status" value="1"/>
</dbReference>
<dbReference type="Gene3D" id="3.30.450.40">
    <property type="match status" value="1"/>
</dbReference>
<dbReference type="PRINTS" id="PR00344">
    <property type="entry name" value="BCTRLSENSOR"/>
</dbReference>
<name>A0A928VNQ7_9CYAN</name>
<dbReference type="InterPro" id="IPR036890">
    <property type="entry name" value="HATPase_C_sf"/>
</dbReference>
<keyword evidence="14" id="KW-1185">Reference proteome</keyword>
<gene>
    <name evidence="13" type="ORF">IQ266_15015</name>
</gene>
<organism evidence="13 14">
    <name type="scientific">Romeriopsis navalis LEGE 11480</name>
    <dbReference type="NCBI Taxonomy" id="2777977"/>
    <lineage>
        <taxon>Bacteria</taxon>
        <taxon>Bacillati</taxon>
        <taxon>Cyanobacteriota</taxon>
        <taxon>Cyanophyceae</taxon>
        <taxon>Leptolyngbyales</taxon>
        <taxon>Leptolyngbyaceae</taxon>
        <taxon>Romeriopsis</taxon>
        <taxon>Romeriopsis navalis</taxon>
    </lineage>
</organism>
<dbReference type="Pfam" id="PF00072">
    <property type="entry name" value="Response_reg"/>
    <property type="match status" value="1"/>
</dbReference>
<reference evidence="13" key="1">
    <citation type="submission" date="2020-10" db="EMBL/GenBank/DDBJ databases">
        <authorList>
            <person name="Castelo-Branco R."/>
            <person name="Eusebio N."/>
            <person name="Adriana R."/>
            <person name="Vieira A."/>
            <person name="Brugerolle De Fraissinette N."/>
            <person name="Rezende De Castro R."/>
            <person name="Schneider M.P."/>
            <person name="Vasconcelos V."/>
            <person name="Leao P.N."/>
        </authorList>
    </citation>
    <scope>NUCLEOTIDE SEQUENCE</scope>
    <source>
        <strain evidence="13">LEGE 11480</strain>
    </source>
</reference>
<dbReference type="Proteomes" id="UP000625316">
    <property type="component" value="Unassembled WGS sequence"/>
</dbReference>
<dbReference type="Gene3D" id="3.40.50.300">
    <property type="entry name" value="P-loop containing nucleotide triphosphate hydrolases"/>
    <property type="match status" value="1"/>
</dbReference>
<dbReference type="InterPro" id="IPR001610">
    <property type="entry name" value="PAC"/>
</dbReference>
<dbReference type="PANTHER" id="PTHR43642">
    <property type="entry name" value="HYBRID SIGNAL TRANSDUCTION HISTIDINE KINASE G"/>
    <property type="match status" value="1"/>
</dbReference>
<evidence type="ECO:0000313" key="13">
    <source>
        <dbReference type="EMBL" id="MBE9031043.1"/>
    </source>
</evidence>
<evidence type="ECO:0000256" key="6">
    <source>
        <dbReference type="ARBA" id="ARBA00023012"/>
    </source>
</evidence>
<dbReference type="Pfam" id="PF13426">
    <property type="entry name" value="PAS_9"/>
    <property type="match status" value="1"/>
</dbReference>
<dbReference type="SMART" id="SM00065">
    <property type="entry name" value="GAF"/>
    <property type="match status" value="1"/>
</dbReference>
<dbReference type="InterPro" id="IPR003661">
    <property type="entry name" value="HisK_dim/P_dom"/>
</dbReference>